<evidence type="ECO:0000256" key="3">
    <source>
        <dbReference type="ARBA" id="ARBA00022603"/>
    </source>
</evidence>
<evidence type="ECO:0000256" key="6">
    <source>
        <dbReference type="ARBA" id="ARBA00037847"/>
    </source>
</evidence>
<dbReference type="PANTHER" id="PTHR10108">
    <property type="entry name" value="SAM-DEPENDENT METHYLTRANSFERASE"/>
    <property type="match status" value="1"/>
</dbReference>
<keyword evidence="7" id="KW-0472">Membrane</keyword>
<keyword evidence="4 7" id="KW-0735">Signal-anchor</keyword>
<dbReference type="Proteomes" id="UP000626092">
    <property type="component" value="Unassembled WGS sequence"/>
</dbReference>
<keyword evidence="7" id="KW-0808">Transferase</keyword>
<evidence type="ECO:0000256" key="1">
    <source>
        <dbReference type="ARBA" id="ARBA00004606"/>
    </source>
</evidence>
<keyword evidence="7" id="KW-0812">Transmembrane</keyword>
<dbReference type="GO" id="GO:0008168">
    <property type="term" value="F:methyltransferase activity"/>
    <property type="evidence" value="ECO:0007669"/>
    <property type="project" value="UniProtKB-UniRule"/>
</dbReference>
<gene>
    <name evidence="8" type="ORF">RHSIM_Rhsim03G0133700</name>
</gene>
<evidence type="ECO:0000313" key="8">
    <source>
        <dbReference type="EMBL" id="KAF7147016.1"/>
    </source>
</evidence>
<evidence type="ECO:0000313" key="9">
    <source>
        <dbReference type="Proteomes" id="UP000626092"/>
    </source>
</evidence>
<dbReference type="GO" id="GO:0005768">
    <property type="term" value="C:endosome"/>
    <property type="evidence" value="ECO:0007669"/>
    <property type="project" value="TreeGrafter"/>
</dbReference>
<dbReference type="GO" id="GO:0032259">
    <property type="term" value="P:methylation"/>
    <property type="evidence" value="ECO:0007669"/>
    <property type="project" value="UniProtKB-KW"/>
</dbReference>
<protein>
    <recommendedName>
        <fullName evidence="7">Methyltransferase</fullName>
        <ecNumber evidence="7">2.1.1.-</ecNumber>
    </recommendedName>
</protein>
<comment type="subcellular location">
    <subcellularLocation>
        <location evidence="6">Endomembrane system</location>
        <topology evidence="6">Single-pass membrane protein</topology>
    </subcellularLocation>
    <subcellularLocation>
        <location evidence="1 7">Membrane</location>
        <topology evidence="1 7">Single-pass type II membrane protein</topology>
    </subcellularLocation>
</comment>
<keyword evidence="7" id="KW-1133">Transmembrane helix</keyword>
<evidence type="ECO:0000256" key="7">
    <source>
        <dbReference type="RuleBase" id="RU366043"/>
    </source>
</evidence>
<sequence length="559" mass="63006">MKAFFTNRDFFKSSTFIKIAAFLFISLAFFYFGKHWSSDGYQQLIFFNSRQNPLPSFQTQTTPTVSLSPNHNKSFDISSLITNLVEDKGGQNWISIDKDKFKFPGGGTQFIHGADQYLDQISKMVPDTAFGQHTRVAMDVGCGVVSFGAYLLSRNVLTMSVAPKDVHENQVQFALERGVPAMMATLATRRLLEHILIMPLVILSCREDGILLLEVSRVLRAGGYFAWAAQPVCKDEPLIESNGKASLLSKLVKVDPSSKQLEQYINSSRQSKLCDAACRLWVVGTSRHLGAKPKEGYSTLFTAKAMLHITGMSFLSGVMRNESGIKERQGLVPRYVDLKACIIRLPDDVTRSNVTTWPARLLNPPDRLQSIQMDAYISRKELFRAESKYWSEIIASYVRVSHLKSYKLRNVLDMRAGFGGFATALIEHQLDCWVLNVVPVSGPNTLPVIYDRGLLGVLHDWCEPFDTYPRTYDLLHAAGLFSIERKRCNVSSIMLEMDRILRPSGRVYIRDSVGKFLTDIDMDVLEIVERKLFGIGQLCCCSGCDNFFNISTIMWLTRV</sequence>
<dbReference type="AlphaFoldDB" id="A0A834H3M9"/>
<comment type="similarity">
    <text evidence="2 7">Belongs to the methyltransferase superfamily.</text>
</comment>
<dbReference type="PANTHER" id="PTHR10108:SF979">
    <property type="entry name" value="METHYLTRANSFERASE PMT11-RELATED"/>
    <property type="match status" value="1"/>
</dbReference>
<evidence type="ECO:0000256" key="4">
    <source>
        <dbReference type="ARBA" id="ARBA00022968"/>
    </source>
</evidence>
<feature type="transmembrane region" description="Helical" evidence="7">
    <location>
        <begin position="15"/>
        <end position="33"/>
    </location>
</feature>
<dbReference type="GO" id="GO:0005802">
    <property type="term" value="C:trans-Golgi network"/>
    <property type="evidence" value="ECO:0007669"/>
    <property type="project" value="TreeGrafter"/>
</dbReference>
<evidence type="ECO:0000256" key="5">
    <source>
        <dbReference type="ARBA" id="ARBA00023180"/>
    </source>
</evidence>
<evidence type="ECO:0000256" key="2">
    <source>
        <dbReference type="ARBA" id="ARBA00008361"/>
    </source>
</evidence>
<accession>A0A834H3M9</accession>
<dbReference type="InterPro" id="IPR029063">
    <property type="entry name" value="SAM-dependent_MTases_sf"/>
</dbReference>
<comment type="caution">
    <text evidence="8">The sequence shown here is derived from an EMBL/GenBank/DDBJ whole genome shotgun (WGS) entry which is preliminary data.</text>
</comment>
<dbReference type="EMBL" id="WJXA01000003">
    <property type="protein sequence ID" value="KAF7147016.1"/>
    <property type="molecule type" value="Genomic_DNA"/>
</dbReference>
<keyword evidence="9" id="KW-1185">Reference proteome</keyword>
<dbReference type="EC" id="2.1.1.-" evidence="7"/>
<dbReference type="GO" id="GO:0016020">
    <property type="term" value="C:membrane"/>
    <property type="evidence" value="ECO:0007669"/>
    <property type="project" value="UniProtKB-SubCell"/>
</dbReference>
<keyword evidence="5 7" id="KW-0325">Glycoprotein</keyword>
<keyword evidence="3 7" id="KW-0489">Methyltransferase</keyword>
<proteinExistence type="inferred from homology"/>
<organism evidence="8 9">
    <name type="scientific">Rhododendron simsii</name>
    <name type="common">Sims's rhododendron</name>
    <dbReference type="NCBI Taxonomy" id="118357"/>
    <lineage>
        <taxon>Eukaryota</taxon>
        <taxon>Viridiplantae</taxon>
        <taxon>Streptophyta</taxon>
        <taxon>Embryophyta</taxon>
        <taxon>Tracheophyta</taxon>
        <taxon>Spermatophyta</taxon>
        <taxon>Magnoliopsida</taxon>
        <taxon>eudicotyledons</taxon>
        <taxon>Gunneridae</taxon>
        <taxon>Pentapetalae</taxon>
        <taxon>asterids</taxon>
        <taxon>Ericales</taxon>
        <taxon>Ericaceae</taxon>
        <taxon>Ericoideae</taxon>
        <taxon>Rhodoreae</taxon>
        <taxon>Rhododendron</taxon>
    </lineage>
</organism>
<dbReference type="Pfam" id="PF03141">
    <property type="entry name" value="Methyltransf_29"/>
    <property type="match status" value="2"/>
</dbReference>
<dbReference type="OrthoDB" id="2013972at2759"/>
<name>A0A834H3M9_RHOSS</name>
<reference evidence="8" key="1">
    <citation type="submission" date="2019-11" db="EMBL/GenBank/DDBJ databases">
        <authorList>
            <person name="Liu Y."/>
            <person name="Hou J."/>
            <person name="Li T.-Q."/>
            <person name="Guan C.-H."/>
            <person name="Wu X."/>
            <person name="Wu H.-Z."/>
            <person name="Ling F."/>
            <person name="Zhang R."/>
            <person name="Shi X.-G."/>
            <person name="Ren J.-P."/>
            <person name="Chen E.-F."/>
            <person name="Sun J.-M."/>
        </authorList>
    </citation>
    <scope>NUCLEOTIDE SEQUENCE</scope>
    <source>
        <strain evidence="8">Adult_tree_wgs_1</strain>
        <tissue evidence="8">Leaves</tissue>
    </source>
</reference>
<dbReference type="SUPFAM" id="SSF53335">
    <property type="entry name" value="S-adenosyl-L-methionine-dependent methyltransferases"/>
    <property type="match status" value="2"/>
</dbReference>
<dbReference type="InterPro" id="IPR004159">
    <property type="entry name" value="Put_SAM_MeTrfase"/>
</dbReference>